<organism evidence="13 14">
    <name type="scientific">Hominifimenecus microfluidus</name>
    <dbReference type="NCBI Taxonomy" id="2885348"/>
    <lineage>
        <taxon>Bacteria</taxon>
        <taxon>Bacillati</taxon>
        <taxon>Bacillota</taxon>
        <taxon>Clostridia</taxon>
        <taxon>Lachnospirales</taxon>
        <taxon>Lachnospiraceae</taxon>
        <taxon>Hominifimenecus</taxon>
    </lineage>
</organism>
<dbReference type="PANTHER" id="PTHR46173">
    <property type="entry name" value="CCA TRNA NUCLEOTIDYLTRANSFERASE 1, MITOCHONDRIAL"/>
    <property type="match status" value="1"/>
</dbReference>
<feature type="domain" description="Poly A polymerase head" evidence="10">
    <location>
        <begin position="23"/>
        <end position="143"/>
    </location>
</feature>
<dbReference type="Gene3D" id="1.10.246.80">
    <property type="match status" value="1"/>
</dbReference>
<evidence type="ECO:0000256" key="5">
    <source>
        <dbReference type="ARBA" id="ARBA00022723"/>
    </source>
</evidence>
<name>A0AAE3JE95_9FIRM</name>
<dbReference type="InterPro" id="IPR006675">
    <property type="entry name" value="HDIG_dom"/>
</dbReference>
<evidence type="ECO:0000256" key="6">
    <source>
        <dbReference type="ARBA" id="ARBA00022741"/>
    </source>
</evidence>
<dbReference type="InterPro" id="IPR003607">
    <property type="entry name" value="HD/PDEase_dom"/>
</dbReference>
<feature type="domain" description="CCA-adding enzyme C-terminal" evidence="12">
    <location>
        <begin position="294"/>
        <end position="437"/>
    </location>
</feature>
<protein>
    <submittedName>
        <fullName evidence="13">CCA tRNA nucleotidyltransferase</fullName>
        <ecNumber evidence="13">2.7.7.72</ecNumber>
    </submittedName>
</protein>
<comment type="cofactor">
    <cofactor evidence="1">
        <name>Mg(2+)</name>
        <dbReference type="ChEBI" id="CHEBI:18420"/>
    </cofactor>
</comment>
<dbReference type="Gene3D" id="1.10.3090.10">
    <property type="entry name" value="cca-adding enzyme, domain 2"/>
    <property type="match status" value="1"/>
</dbReference>
<dbReference type="SUPFAM" id="SSF81301">
    <property type="entry name" value="Nucleotidyltransferase"/>
    <property type="match status" value="1"/>
</dbReference>
<sequence>MYLEIPKAVSIILHTLNEAGHEAYAVGGCVRDAMLGRTPEDWDITTAAQPQQVKELFRRTVDTGIQHGTVTVLIQDGGYEVTTYRIDGSYEDGRHPTQVAFTSLLSEDLRRRDFTINAMAYHPEEGLIDLYGGQQDLENRIIRAVGVPEERFQEDALRIMRAIRFAAQLNFDIEPDTFQAIRKFAERLELISRERIQVEMTKLLKSAHPEKFRLFYETGITAILFPEFDEMMTMPQNNPYHCYSVGEHTLHTMMAVEADPILRWTALLHDVGKVRTRSTDENGIDHFYGHGKESSEMARVFLRSLKFDNTTVDAVKVLTRYHDYHFDMTAAGLRKAIHKVGEDYFPLLLKIIYADTMAKSDYAKERLLPSYEKVCALYEESLAAQDCVSLKTLAVKGKDLIDAGVKPGPQMGEILNQMLERVLDDPDLNTKEALLALLPELHTSLY</sequence>
<keyword evidence="3" id="KW-0819">tRNA processing</keyword>
<dbReference type="Gene3D" id="3.30.460.10">
    <property type="entry name" value="Beta Polymerase, domain 2"/>
    <property type="match status" value="1"/>
</dbReference>
<dbReference type="Proteomes" id="UP001198182">
    <property type="component" value="Unassembled WGS sequence"/>
</dbReference>
<dbReference type="InterPro" id="IPR043519">
    <property type="entry name" value="NT_sf"/>
</dbReference>
<evidence type="ECO:0000313" key="14">
    <source>
        <dbReference type="Proteomes" id="UP001198182"/>
    </source>
</evidence>
<evidence type="ECO:0000313" key="13">
    <source>
        <dbReference type="EMBL" id="MCC2229612.1"/>
    </source>
</evidence>
<dbReference type="EC" id="2.7.7.72" evidence="13"/>
<accession>A0AAE3JE95</accession>
<dbReference type="GO" id="GO:0046872">
    <property type="term" value="F:metal ion binding"/>
    <property type="evidence" value="ECO:0007669"/>
    <property type="project" value="UniProtKB-KW"/>
</dbReference>
<dbReference type="CDD" id="cd05398">
    <property type="entry name" value="NT_ClassII-CCAase"/>
    <property type="match status" value="1"/>
</dbReference>
<keyword evidence="2 9" id="KW-0808">Transferase</keyword>
<evidence type="ECO:0000256" key="7">
    <source>
        <dbReference type="ARBA" id="ARBA00022842"/>
    </source>
</evidence>
<dbReference type="CDD" id="cd00077">
    <property type="entry name" value="HDc"/>
    <property type="match status" value="1"/>
</dbReference>
<dbReference type="InterPro" id="IPR050264">
    <property type="entry name" value="Bact_CCA-adding_enz_type3_sf"/>
</dbReference>
<keyword evidence="7" id="KW-0460">Magnesium</keyword>
<dbReference type="RefSeq" id="WP_308452399.1">
    <property type="nucleotide sequence ID" value="NZ_JAJEQR010000003.1"/>
</dbReference>
<evidence type="ECO:0000256" key="8">
    <source>
        <dbReference type="ARBA" id="ARBA00022884"/>
    </source>
</evidence>
<evidence type="ECO:0000256" key="1">
    <source>
        <dbReference type="ARBA" id="ARBA00001946"/>
    </source>
</evidence>
<dbReference type="SUPFAM" id="SSF81891">
    <property type="entry name" value="Poly A polymerase C-terminal region-like"/>
    <property type="match status" value="1"/>
</dbReference>
<keyword evidence="8 9" id="KW-0694">RNA-binding</keyword>
<dbReference type="EMBL" id="JAJEQR010000003">
    <property type="protein sequence ID" value="MCC2229612.1"/>
    <property type="molecule type" value="Genomic_DNA"/>
</dbReference>
<dbReference type="Pfam" id="PF12627">
    <property type="entry name" value="PolyA_pol_RNAbd"/>
    <property type="match status" value="1"/>
</dbReference>
<dbReference type="GO" id="GO:0000049">
    <property type="term" value="F:tRNA binding"/>
    <property type="evidence" value="ECO:0007669"/>
    <property type="project" value="TreeGrafter"/>
</dbReference>
<dbReference type="InterPro" id="IPR002646">
    <property type="entry name" value="PolA_pol_head_dom"/>
</dbReference>
<keyword evidence="14" id="KW-1185">Reference proteome</keyword>
<dbReference type="Pfam" id="PF13735">
    <property type="entry name" value="tRNA_NucTran2_2"/>
    <property type="match status" value="1"/>
</dbReference>
<evidence type="ECO:0000259" key="11">
    <source>
        <dbReference type="Pfam" id="PF12627"/>
    </source>
</evidence>
<dbReference type="NCBIfam" id="NF009814">
    <property type="entry name" value="PRK13299.1"/>
    <property type="match status" value="1"/>
</dbReference>
<keyword evidence="4 13" id="KW-0548">Nucleotidyltransferase</keyword>
<dbReference type="PANTHER" id="PTHR46173:SF1">
    <property type="entry name" value="CCA TRNA NUCLEOTIDYLTRANSFERASE 1, MITOCHONDRIAL"/>
    <property type="match status" value="1"/>
</dbReference>
<dbReference type="AlphaFoldDB" id="A0AAE3JE95"/>
<feature type="domain" description="tRNA nucleotidyltransferase/poly(A) polymerase RNA and SrmB- binding" evidence="11">
    <location>
        <begin position="170"/>
        <end position="231"/>
    </location>
</feature>
<keyword evidence="6" id="KW-0547">Nucleotide-binding</keyword>
<dbReference type="GO" id="GO:0008033">
    <property type="term" value="P:tRNA processing"/>
    <property type="evidence" value="ECO:0007669"/>
    <property type="project" value="UniProtKB-KW"/>
</dbReference>
<proteinExistence type="inferred from homology"/>
<dbReference type="InterPro" id="IPR032828">
    <property type="entry name" value="PolyA_RNA-bd"/>
</dbReference>
<dbReference type="InterPro" id="IPR032810">
    <property type="entry name" value="CCA-adding_enz_C"/>
</dbReference>
<dbReference type="NCBIfam" id="TIGR00277">
    <property type="entry name" value="HDIG"/>
    <property type="match status" value="1"/>
</dbReference>
<evidence type="ECO:0000256" key="9">
    <source>
        <dbReference type="RuleBase" id="RU003953"/>
    </source>
</evidence>
<reference evidence="13" key="1">
    <citation type="submission" date="2021-10" db="EMBL/GenBank/DDBJ databases">
        <title>Anaerobic single-cell dispensing facilitates the cultivation of human gut bacteria.</title>
        <authorList>
            <person name="Afrizal A."/>
        </authorList>
    </citation>
    <scope>NUCLEOTIDE SEQUENCE</scope>
    <source>
        <strain evidence="13">CLA-AA-H215</strain>
    </source>
</reference>
<evidence type="ECO:0000259" key="12">
    <source>
        <dbReference type="Pfam" id="PF13735"/>
    </source>
</evidence>
<comment type="caution">
    <text evidence="13">The sequence shown here is derived from an EMBL/GenBank/DDBJ whole genome shotgun (WGS) entry which is preliminary data.</text>
</comment>
<evidence type="ECO:0000256" key="2">
    <source>
        <dbReference type="ARBA" id="ARBA00022679"/>
    </source>
</evidence>
<keyword evidence="5" id="KW-0479">Metal-binding</keyword>
<evidence type="ECO:0000259" key="10">
    <source>
        <dbReference type="Pfam" id="PF01743"/>
    </source>
</evidence>
<comment type="similarity">
    <text evidence="9">Belongs to the tRNA nucleotidyltransferase/poly(A) polymerase family.</text>
</comment>
<evidence type="ECO:0000256" key="4">
    <source>
        <dbReference type="ARBA" id="ARBA00022695"/>
    </source>
</evidence>
<dbReference type="GO" id="GO:0004810">
    <property type="term" value="F:CCA tRNA nucleotidyltransferase activity"/>
    <property type="evidence" value="ECO:0007669"/>
    <property type="project" value="UniProtKB-EC"/>
</dbReference>
<evidence type="ECO:0000256" key="3">
    <source>
        <dbReference type="ARBA" id="ARBA00022694"/>
    </source>
</evidence>
<gene>
    <name evidence="13" type="ORF">LKD81_01170</name>
</gene>
<dbReference type="Pfam" id="PF01743">
    <property type="entry name" value="PolyA_pol"/>
    <property type="match status" value="1"/>
</dbReference>
<dbReference type="GO" id="GO:0000166">
    <property type="term" value="F:nucleotide binding"/>
    <property type="evidence" value="ECO:0007669"/>
    <property type="project" value="UniProtKB-KW"/>
</dbReference>